<dbReference type="EMBL" id="FOQD01000011">
    <property type="protein sequence ID" value="SFI66116.1"/>
    <property type="molecule type" value="Genomic_DNA"/>
</dbReference>
<dbReference type="InterPro" id="IPR002372">
    <property type="entry name" value="PQQ_rpt_dom"/>
</dbReference>
<keyword evidence="5" id="KW-1185">Reference proteome</keyword>
<dbReference type="OrthoDB" id="7051554at2"/>
<organism evidence="4 5">
    <name type="scientific">Planctomicrobium piriforme</name>
    <dbReference type="NCBI Taxonomy" id="1576369"/>
    <lineage>
        <taxon>Bacteria</taxon>
        <taxon>Pseudomonadati</taxon>
        <taxon>Planctomycetota</taxon>
        <taxon>Planctomycetia</taxon>
        <taxon>Planctomycetales</taxon>
        <taxon>Planctomycetaceae</taxon>
        <taxon>Planctomicrobium</taxon>
    </lineage>
</organism>
<dbReference type="PANTHER" id="PTHR34512">
    <property type="entry name" value="CELL SURFACE PROTEIN"/>
    <property type="match status" value="1"/>
</dbReference>
<dbReference type="SUPFAM" id="SSF50998">
    <property type="entry name" value="Quinoprotein alcohol dehydrogenase-like"/>
    <property type="match status" value="1"/>
</dbReference>
<feature type="transmembrane region" description="Helical" evidence="2">
    <location>
        <begin position="89"/>
        <end position="107"/>
    </location>
</feature>
<protein>
    <submittedName>
        <fullName evidence="4">Outer membrane protein assembly factor BamB</fullName>
    </submittedName>
</protein>
<dbReference type="Gene3D" id="2.130.10.10">
    <property type="entry name" value="YVTN repeat-like/Quinoprotein amine dehydrogenase"/>
    <property type="match status" value="1"/>
</dbReference>
<dbReference type="PANTHER" id="PTHR34512:SF30">
    <property type="entry name" value="OUTER MEMBRANE PROTEIN ASSEMBLY FACTOR BAMB"/>
    <property type="match status" value="1"/>
</dbReference>
<dbReference type="Pfam" id="PF13360">
    <property type="entry name" value="PQQ_2"/>
    <property type="match status" value="1"/>
</dbReference>
<dbReference type="AlphaFoldDB" id="A0A1I3K115"/>
<reference evidence="5" key="1">
    <citation type="submission" date="2016-10" db="EMBL/GenBank/DDBJ databases">
        <authorList>
            <person name="Varghese N."/>
            <person name="Submissions S."/>
        </authorList>
    </citation>
    <scope>NUCLEOTIDE SEQUENCE [LARGE SCALE GENOMIC DNA]</scope>
    <source>
        <strain evidence="5">DSM 26348</strain>
    </source>
</reference>
<keyword evidence="2" id="KW-0812">Transmembrane</keyword>
<gene>
    <name evidence="4" type="ORF">SAMN05421753_11182</name>
</gene>
<feature type="domain" description="Pyrrolo-quinoline quinone repeat" evidence="3">
    <location>
        <begin position="248"/>
        <end position="488"/>
    </location>
</feature>
<evidence type="ECO:0000256" key="1">
    <source>
        <dbReference type="SAM" id="MobiDB-lite"/>
    </source>
</evidence>
<dbReference type="InterPro" id="IPR015943">
    <property type="entry name" value="WD40/YVTN_repeat-like_dom_sf"/>
</dbReference>
<evidence type="ECO:0000313" key="5">
    <source>
        <dbReference type="Proteomes" id="UP000199518"/>
    </source>
</evidence>
<evidence type="ECO:0000313" key="4">
    <source>
        <dbReference type="EMBL" id="SFI66116.1"/>
    </source>
</evidence>
<dbReference type="Proteomes" id="UP000199518">
    <property type="component" value="Unassembled WGS sequence"/>
</dbReference>
<proteinExistence type="predicted"/>
<dbReference type="RefSeq" id="WP_092051532.1">
    <property type="nucleotide sequence ID" value="NZ_FOQD01000011.1"/>
</dbReference>
<accession>A0A1I3K115</accession>
<feature type="region of interest" description="Disordered" evidence="1">
    <location>
        <begin position="1"/>
        <end position="21"/>
    </location>
</feature>
<feature type="transmembrane region" description="Helical" evidence="2">
    <location>
        <begin position="31"/>
        <end position="51"/>
    </location>
</feature>
<sequence length="572" mass="62410">MSERPLSVAQGDSSSAGNTTSPRRKWRIVDLLLVGLLVLIAVSQVLVWNVWEPALGLSIKNLVSYSEYGLAAIAVTAWWFLFAPVSRNTRLLIGLPVLLLAATWGASIRRVDLSGDMAMTFRYRWQPETRSDFTKPKDAPTQPVSAENIAVPVAMPEDMPAFRGVNRDGNIVSPPLMTDWTAHPLKELWRKPCGGGYGSFAVVGDFAVSLEQRGADEAIVCYDVKDGRERWEYRYPSDFFEALGGEGPRSTPTIEGNRVYSFGAFGDLCCLDFLTGEKIWHVNGLQQFGTPNCIWGMTSSPLVFEGNVIVNVGGLTGDGLAAYKIEDGTLVWHGQGLTSPVVTSNFATGPTAVTAAGKSAAGYSSPMLRTLHGQLQLLNFDGTALRGCDPSTGRQLWSFPWVAGDNVSVAQPIVFDDGRIFISTSYGKGSCMLQVKRDADNWTADEIWSNINMRCKFTSPVLIDGSLYGIDEGIMVCLDPSTGKRKWKGGKTGLRGRYDHGQILRIDTQIIALTETGTLVLIAASPESLQELATHRVLPDDKVWNTPAIARGKLFVRNANEMACYELPVGKE</sequence>
<evidence type="ECO:0000256" key="2">
    <source>
        <dbReference type="SAM" id="Phobius"/>
    </source>
</evidence>
<name>A0A1I3K115_9PLAN</name>
<dbReference type="InterPro" id="IPR011047">
    <property type="entry name" value="Quinoprotein_ADH-like_sf"/>
</dbReference>
<keyword evidence="2" id="KW-1133">Transmembrane helix</keyword>
<dbReference type="STRING" id="1576369.SAMN05421753_11182"/>
<feature type="compositionally biased region" description="Polar residues" evidence="1">
    <location>
        <begin position="10"/>
        <end position="21"/>
    </location>
</feature>
<evidence type="ECO:0000259" key="3">
    <source>
        <dbReference type="Pfam" id="PF13360"/>
    </source>
</evidence>
<feature type="transmembrane region" description="Helical" evidence="2">
    <location>
        <begin position="63"/>
        <end position="82"/>
    </location>
</feature>
<keyword evidence="2" id="KW-0472">Membrane</keyword>